<keyword evidence="2" id="KW-0456">Lyase</keyword>
<dbReference type="eggNOG" id="ENOG502SHBT">
    <property type="taxonomic scope" value="Eukaryota"/>
</dbReference>
<accession>C9SR32</accession>
<evidence type="ECO:0000313" key="5">
    <source>
        <dbReference type="EMBL" id="EEY21307.1"/>
    </source>
</evidence>
<dbReference type="HOGENOM" id="CLU_038125_3_0_1"/>
<dbReference type="RefSeq" id="XP_003002846.1">
    <property type="nucleotide sequence ID" value="XM_003002800.1"/>
</dbReference>
<dbReference type="GO" id="GO:0016829">
    <property type="term" value="F:lyase activity"/>
    <property type="evidence" value="ECO:0007669"/>
    <property type="project" value="UniProtKB-KW"/>
</dbReference>
<sequence>MLPHRYILLSSCALWHLAMGLPGSVQPRANFVHPGILIDEAQAELIRTKVSQSAAPWAPAYTSMLAHPYASKTAPEPVSTVECGSYSTPDVGCSDEREDAMVTYLNALAWTVTGTQTYANKAISFMDSWASTIKAHNNTNSPLQSGWVASTWARAAELIRYSNAGWSAASITKFEGMLRNVYLPLVKNGAPNYMGNWDLVMAEAAIFIGVFLDDQTVYDAGMTKFLNRVPAYIYLESDGDLPKTAPGDTTTSTQAGIVTYWQGQSVFNVSGLSQETCRDFEHTGYGLASIGHVAETSRIQGRNLFSEETGTRLRYALEFHSKYHLGEPKPAWLCPGKTLSLYFGPVTEVSFRALSGRLGYDMPYTEELTLDQRPAGTNKLFVGWETLTNA</sequence>
<protein>
    <submittedName>
        <fullName evidence="5">Secreted protein</fullName>
    </submittedName>
</protein>
<dbReference type="AlphaFoldDB" id="C9SR32"/>
<dbReference type="Pfam" id="PF05426">
    <property type="entry name" value="Alginate_lyase"/>
    <property type="match status" value="1"/>
</dbReference>
<keyword evidence="1 3" id="KW-0732">Signal</keyword>
<dbReference type="InterPro" id="IPR008397">
    <property type="entry name" value="Alginate_lyase_dom"/>
</dbReference>
<reference evidence="6" key="1">
    <citation type="journal article" date="2011" name="PLoS Pathog.">
        <title>Comparative genomics yields insights into niche adaptation of plant vascular wilt pathogens.</title>
        <authorList>
            <person name="Klosterman S.J."/>
            <person name="Subbarao K.V."/>
            <person name="Kang S."/>
            <person name="Veronese P."/>
            <person name="Gold S.E."/>
            <person name="Thomma B.P.H.J."/>
            <person name="Chen Z."/>
            <person name="Henrissat B."/>
            <person name="Lee Y.-H."/>
            <person name="Park J."/>
            <person name="Garcia-Pedrajas M.D."/>
            <person name="Barbara D.J."/>
            <person name="Anchieta A."/>
            <person name="de Jonge R."/>
            <person name="Santhanam P."/>
            <person name="Maruthachalam K."/>
            <person name="Atallah Z."/>
            <person name="Amyotte S.G."/>
            <person name="Paz Z."/>
            <person name="Inderbitzin P."/>
            <person name="Hayes R.J."/>
            <person name="Heiman D.I."/>
            <person name="Young S."/>
            <person name="Zeng Q."/>
            <person name="Engels R."/>
            <person name="Galagan J."/>
            <person name="Cuomo C.A."/>
            <person name="Dobinson K.F."/>
            <person name="Ma L.-J."/>
        </authorList>
    </citation>
    <scope>NUCLEOTIDE SEQUENCE [LARGE SCALE GENOMIC DNA]</scope>
    <source>
        <strain evidence="6">VaMs.102 / ATCC MYA-4576 / FGSC 10136</strain>
    </source>
</reference>
<dbReference type="Proteomes" id="UP000008698">
    <property type="component" value="Unassembled WGS sequence"/>
</dbReference>
<dbReference type="OrthoDB" id="5302720at2759"/>
<evidence type="ECO:0000259" key="4">
    <source>
        <dbReference type="Pfam" id="PF05426"/>
    </source>
</evidence>
<organism evidence="6">
    <name type="scientific">Verticillium alfalfae (strain VaMs.102 / ATCC MYA-4576 / FGSC 10136)</name>
    <name type="common">Verticillium wilt of alfalfa</name>
    <name type="synonym">Verticillium albo-atrum</name>
    <dbReference type="NCBI Taxonomy" id="526221"/>
    <lineage>
        <taxon>Eukaryota</taxon>
        <taxon>Fungi</taxon>
        <taxon>Dikarya</taxon>
        <taxon>Ascomycota</taxon>
        <taxon>Pezizomycotina</taxon>
        <taxon>Sordariomycetes</taxon>
        <taxon>Hypocreomycetidae</taxon>
        <taxon>Glomerellales</taxon>
        <taxon>Plectosphaerellaceae</taxon>
        <taxon>Verticillium</taxon>
    </lineage>
</organism>
<evidence type="ECO:0000313" key="6">
    <source>
        <dbReference type="Proteomes" id="UP000008698"/>
    </source>
</evidence>
<dbReference type="OMA" id="HVIVECG"/>
<gene>
    <name evidence="5" type="ORF">VDBG_07417</name>
</gene>
<feature type="domain" description="Alginate lyase" evidence="4">
    <location>
        <begin position="100"/>
        <end position="328"/>
    </location>
</feature>
<feature type="signal peptide" evidence="3">
    <location>
        <begin position="1"/>
        <end position="20"/>
    </location>
</feature>
<dbReference type="KEGG" id="val:VDBG_07417"/>
<name>C9SR32_VERA1</name>
<dbReference type="GO" id="GO:0042597">
    <property type="term" value="C:periplasmic space"/>
    <property type="evidence" value="ECO:0007669"/>
    <property type="project" value="InterPro"/>
</dbReference>
<keyword evidence="6" id="KW-1185">Reference proteome</keyword>
<proteinExistence type="predicted"/>
<evidence type="ECO:0000256" key="3">
    <source>
        <dbReference type="SAM" id="SignalP"/>
    </source>
</evidence>
<evidence type="ECO:0000256" key="1">
    <source>
        <dbReference type="ARBA" id="ARBA00022729"/>
    </source>
</evidence>
<dbReference type="Gene3D" id="1.50.10.100">
    <property type="entry name" value="Chondroitin AC/alginate lyase"/>
    <property type="match status" value="1"/>
</dbReference>
<dbReference type="GeneID" id="9527855"/>
<feature type="chain" id="PRO_5003003052" evidence="3">
    <location>
        <begin position="21"/>
        <end position="390"/>
    </location>
</feature>
<dbReference type="InterPro" id="IPR008929">
    <property type="entry name" value="Chondroitin_lyas"/>
</dbReference>
<dbReference type="EMBL" id="DS985222">
    <property type="protein sequence ID" value="EEY21307.1"/>
    <property type="molecule type" value="Genomic_DNA"/>
</dbReference>
<evidence type="ECO:0000256" key="2">
    <source>
        <dbReference type="ARBA" id="ARBA00023239"/>
    </source>
</evidence>
<dbReference type="SUPFAM" id="SSF48230">
    <property type="entry name" value="Chondroitin AC/alginate lyase"/>
    <property type="match status" value="1"/>
</dbReference>